<keyword evidence="2" id="KW-0472">Membrane</keyword>
<dbReference type="KEGG" id="bfu:BCIN_10g05190"/>
<proteinExistence type="predicted"/>
<feature type="transmembrane region" description="Helical" evidence="2">
    <location>
        <begin position="85"/>
        <end position="108"/>
    </location>
</feature>
<evidence type="ECO:0000256" key="1">
    <source>
        <dbReference type="SAM" id="MobiDB-lite"/>
    </source>
</evidence>
<keyword evidence="2" id="KW-1133">Transmembrane helix</keyword>
<evidence type="ECO:0000313" key="4">
    <source>
        <dbReference type="Proteomes" id="UP000001798"/>
    </source>
</evidence>
<feature type="compositionally biased region" description="Polar residues" evidence="1">
    <location>
        <begin position="235"/>
        <end position="258"/>
    </location>
</feature>
<dbReference type="RefSeq" id="XP_024551466.1">
    <property type="nucleotide sequence ID" value="XM_024695672.1"/>
</dbReference>
<dbReference type="Proteomes" id="UP000001798">
    <property type="component" value="Chromosome 10"/>
</dbReference>
<feature type="compositionally biased region" description="Polar residues" evidence="1">
    <location>
        <begin position="273"/>
        <end position="291"/>
    </location>
</feature>
<feature type="transmembrane region" description="Helical" evidence="2">
    <location>
        <begin position="133"/>
        <end position="153"/>
    </location>
</feature>
<dbReference type="OrthoDB" id="5431149at2759"/>
<organism evidence="3 4">
    <name type="scientific">Botryotinia fuckeliana (strain B05.10)</name>
    <name type="common">Noble rot fungus</name>
    <name type="synonym">Botrytis cinerea</name>
    <dbReference type="NCBI Taxonomy" id="332648"/>
    <lineage>
        <taxon>Eukaryota</taxon>
        <taxon>Fungi</taxon>
        <taxon>Dikarya</taxon>
        <taxon>Ascomycota</taxon>
        <taxon>Pezizomycotina</taxon>
        <taxon>Leotiomycetes</taxon>
        <taxon>Helotiales</taxon>
        <taxon>Sclerotiniaceae</taxon>
        <taxon>Botrytis</taxon>
    </lineage>
</organism>
<keyword evidence="4" id="KW-1185">Reference proteome</keyword>
<dbReference type="AlphaFoldDB" id="A0A384JVG7"/>
<sequence>MSTSKALPLSLGFLALTSETVMLIFNIIFSATISKHSTSSKASVSTYVATVLGVVTEALLVLLVIRQIKYQNHIQDRGNGRIRIYLFAGLTSIFTGLSAIATALSLSLMRQNLSLLPKIIISSPAQSMTMGGFVIWAISLASQAVFLICLVVIQRKDFHQQIQPYITESEAHISSEMQQRSQPQSLNEGSEYGRNGSIESKIQWSNSGRSRSGSDPKRSMGSFRSSISHVVRPITSKTRLIHSNSQRSNQFRPPSIDSTYRETTERAEDDFDSWNTSGVDAQSRQVIESASPSPPRFLETIPASPTGSRSPSPGFPLDLEPPRPTRSRSYSPAASIRSERSLYRARQGAMSPEGTREENIHPLFRSDSPSPAPAATAETIITAAPGAGSITLSDVHSIRSINRLRSESLPPLMHNPSLDSIRRAIEQEDMGISEEVEGERSLTPPIPEWILGAGPRTSMSEYNRKKAMSLSKVGKPDTTEY</sequence>
<keyword evidence="2" id="KW-0812">Transmembrane</keyword>
<dbReference type="GeneID" id="36394600"/>
<dbReference type="VEuPathDB" id="FungiDB:Bcin10g05190"/>
<feature type="region of interest" description="Disordered" evidence="1">
    <location>
        <begin position="173"/>
        <end position="375"/>
    </location>
</feature>
<feature type="compositionally biased region" description="Polar residues" evidence="1">
    <location>
        <begin position="175"/>
        <end position="188"/>
    </location>
</feature>
<accession>A0A384JVG7</accession>
<reference evidence="3 4" key="1">
    <citation type="journal article" date="2011" name="PLoS Genet.">
        <title>Genomic analysis of the necrotrophic fungal pathogens Sclerotinia sclerotiorum and Botrytis cinerea.</title>
        <authorList>
            <person name="Amselem J."/>
            <person name="Cuomo C.A."/>
            <person name="van Kan J.A."/>
            <person name="Viaud M."/>
            <person name="Benito E.P."/>
            <person name="Couloux A."/>
            <person name="Coutinho P.M."/>
            <person name="de Vries R.P."/>
            <person name="Dyer P.S."/>
            <person name="Fillinger S."/>
            <person name="Fournier E."/>
            <person name="Gout L."/>
            <person name="Hahn M."/>
            <person name="Kohn L."/>
            <person name="Lapalu N."/>
            <person name="Plummer K.M."/>
            <person name="Pradier J.M."/>
            <person name="Quevillon E."/>
            <person name="Sharon A."/>
            <person name="Simon A."/>
            <person name="ten Have A."/>
            <person name="Tudzynski B."/>
            <person name="Tudzynski P."/>
            <person name="Wincker P."/>
            <person name="Andrew M."/>
            <person name="Anthouard V."/>
            <person name="Beever R.E."/>
            <person name="Beffa R."/>
            <person name="Benoit I."/>
            <person name="Bouzid O."/>
            <person name="Brault B."/>
            <person name="Chen Z."/>
            <person name="Choquer M."/>
            <person name="Collemare J."/>
            <person name="Cotton P."/>
            <person name="Danchin E.G."/>
            <person name="Da Silva C."/>
            <person name="Gautier A."/>
            <person name="Giraud C."/>
            <person name="Giraud T."/>
            <person name="Gonzalez C."/>
            <person name="Grossetete S."/>
            <person name="Guldener U."/>
            <person name="Henrissat B."/>
            <person name="Howlett B.J."/>
            <person name="Kodira C."/>
            <person name="Kretschmer M."/>
            <person name="Lappartient A."/>
            <person name="Leroch M."/>
            <person name="Levis C."/>
            <person name="Mauceli E."/>
            <person name="Neuveglise C."/>
            <person name="Oeser B."/>
            <person name="Pearson M."/>
            <person name="Poulain J."/>
            <person name="Poussereau N."/>
            <person name="Quesneville H."/>
            <person name="Rascle C."/>
            <person name="Schumacher J."/>
            <person name="Segurens B."/>
            <person name="Sexton A."/>
            <person name="Silva E."/>
            <person name="Sirven C."/>
            <person name="Soanes D.M."/>
            <person name="Talbot N.J."/>
            <person name="Templeton M."/>
            <person name="Yandava C."/>
            <person name="Yarden O."/>
            <person name="Zeng Q."/>
            <person name="Rollins J.A."/>
            <person name="Lebrun M.H."/>
            <person name="Dickman M."/>
        </authorList>
    </citation>
    <scope>NUCLEOTIDE SEQUENCE [LARGE SCALE GENOMIC DNA]</scope>
    <source>
        <strain evidence="3 4">B05.10</strain>
    </source>
</reference>
<dbReference type="EMBL" id="CP009814">
    <property type="protein sequence ID" value="ATZ54522.1"/>
    <property type="molecule type" value="Genomic_DNA"/>
</dbReference>
<evidence type="ECO:0000313" key="3">
    <source>
        <dbReference type="EMBL" id="ATZ54522.1"/>
    </source>
</evidence>
<evidence type="ECO:0000256" key="2">
    <source>
        <dbReference type="SAM" id="Phobius"/>
    </source>
</evidence>
<feature type="transmembrane region" description="Helical" evidence="2">
    <location>
        <begin position="44"/>
        <end position="65"/>
    </location>
</feature>
<reference evidence="3 4" key="2">
    <citation type="journal article" date="2012" name="Eukaryot. Cell">
        <title>Genome update of Botrytis cinerea strains B05.10 and T4.</title>
        <authorList>
            <person name="Staats M."/>
            <person name="van Kan J.A."/>
        </authorList>
    </citation>
    <scope>NUCLEOTIDE SEQUENCE [LARGE SCALE GENOMIC DNA]</scope>
    <source>
        <strain evidence="3 4">B05.10</strain>
    </source>
</reference>
<feature type="region of interest" description="Disordered" evidence="1">
    <location>
        <begin position="432"/>
        <end position="481"/>
    </location>
</feature>
<name>A0A384JVG7_BOTFB</name>
<gene>
    <name evidence="3" type="ORF">BCIN_10g05190</name>
</gene>
<reference evidence="3 4" key="3">
    <citation type="journal article" date="2017" name="Mol. Plant Pathol.">
        <title>A gapless genome sequence of the fungus Botrytis cinerea.</title>
        <authorList>
            <person name="Van Kan J.A."/>
            <person name="Stassen J.H."/>
            <person name="Mosbach A."/>
            <person name="Van Der Lee T.A."/>
            <person name="Faino L."/>
            <person name="Farmer A.D."/>
            <person name="Papasotiriou D.G."/>
            <person name="Zhou S."/>
            <person name="Seidl M.F."/>
            <person name="Cottam E."/>
            <person name="Edel D."/>
            <person name="Hahn M."/>
            <person name="Schwartz D.C."/>
            <person name="Dietrich R.A."/>
            <person name="Widdison S."/>
            <person name="Scalliet G."/>
        </authorList>
    </citation>
    <scope>NUCLEOTIDE SEQUENCE [LARGE SCALE GENOMIC DNA]</scope>
    <source>
        <strain evidence="3 4">B05.10</strain>
    </source>
</reference>
<protein>
    <submittedName>
        <fullName evidence="3">Uncharacterized protein</fullName>
    </submittedName>
</protein>
<feature type="compositionally biased region" description="Polar residues" evidence="1">
    <location>
        <begin position="197"/>
        <end position="211"/>
    </location>
</feature>